<protein>
    <submittedName>
        <fullName evidence="10">DNA-binding response regulator</fullName>
    </submittedName>
</protein>
<dbReference type="InterPro" id="IPR011006">
    <property type="entry name" value="CheY-like_superfamily"/>
</dbReference>
<keyword evidence="1 6" id="KW-0597">Phosphoprotein</keyword>
<name>A0A9X1B6K8_9GAMM</name>
<evidence type="ECO:0000259" key="8">
    <source>
        <dbReference type="PROSITE" id="PS50110"/>
    </source>
</evidence>
<dbReference type="SMART" id="SM00448">
    <property type="entry name" value="REC"/>
    <property type="match status" value="1"/>
</dbReference>
<dbReference type="SUPFAM" id="SSF52172">
    <property type="entry name" value="CheY-like"/>
    <property type="match status" value="1"/>
</dbReference>
<dbReference type="GO" id="GO:0000976">
    <property type="term" value="F:transcription cis-regulatory region binding"/>
    <property type="evidence" value="ECO:0007669"/>
    <property type="project" value="TreeGrafter"/>
</dbReference>
<dbReference type="InterPro" id="IPR001789">
    <property type="entry name" value="Sig_transdc_resp-reg_receiver"/>
</dbReference>
<feature type="DNA-binding region" description="OmpR/PhoB-type" evidence="7">
    <location>
        <begin position="139"/>
        <end position="238"/>
    </location>
</feature>
<dbReference type="GO" id="GO:0005829">
    <property type="term" value="C:cytosol"/>
    <property type="evidence" value="ECO:0007669"/>
    <property type="project" value="TreeGrafter"/>
</dbReference>
<feature type="domain" description="OmpR/PhoB-type" evidence="9">
    <location>
        <begin position="139"/>
        <end position="238"/>
    </location>
</feature>
<evidence type="ECO:0000256" key="6">
    <source>
        <dbReference type="PROSITE-ProRule" id="PRU00169"/>
    </source>
</evidence>
<dbReference type="Gene3D" id="6.10.250.690">
    <property type="match status" value="1"/>
</dbReference>
<evidence type="ECO:0000256" key="2">
    <source>
        <dbReference type="ARBA" id="ARBA00023012"/>
    </source>
</evidence>
<keyword evidence="5" id="KW-0804">Transcription</keyword>
<evidence type="ECO:0000256" key="7">
    <source>
        <dbReference type="PROSITE-ProRule" id="PRU01091"/>
    </source>
</evidence>
<dbReference type="GO" id="GO:0032993">
    <property type="term" value="C:protein-DNA complex"/>
    <property type="evidence" value="ECO:0007669"/>
    <property type="project" value="TreeGrafter"/>
</dbReference>
<dbReference type="RefSeq" id="WP_200248854.1">
    <property type="nucleotide sequence ID" value="NZ_NRRY01000055.1"/>
</dbReference>
<dbReference type="InterPro" id="IPR036388">
    <property type="entry name" value="WH-like_DNA-bd_sf"/>
</dbReference>
<dbReference type="PANTHER" id="PTHR48111:SF1">
    <property type="entry name" value="TWO-COMPONENT RESPONSE REGULATOR ORR33"/>
    <property type="match status" value="1"/>
</dbReference>
<dbReference type="Pfam" id="PF00486">
    <property type="entry name" value="Trans_reg_C"/>
    <property type="match status" value="1"/>
</dbReference>
<gene>
    <name evidence="10" type="ORF">CKO42_21685</name>
</gene>
<feature type="domain" description="Response regulatory" evidence="8">
    <location>
        <begin position="16"/>
        <end position="129"/>
    </location>
</feature>
<dbReference type="InterPro" id="IPR001867">
    <property type="entry name" value="OmpR/PhoB-type_DNA-bd"/>
</dbReference>
<dbReference type="Proteomes" id="UP001138768">
    <property type="component" value="Unassembled WGS sequence"/>
</dbReference>
<proteinExistence type="predicted"/>
<keyword evidence="2" id="KW-0902">Two-component regulatory system</keyword>
<dbReference type="SUPFAM" id="SSF46894">
    <property type="entry name" value="C-terminal effector domain of the bipartite response regulators"/>
    <property type="match status" value="1"/>
</dbReference>
<feature type="modified residue" description="4-aspartylphosphate" evidence="6">
    <location>
        <position position="65"/>
    </location>
</feature>
<keyword evidence="3" id="KW-0805">Transcription regulation</keyword>
<dbReference type="InterPro" id="IPR039420">
    <property type="entry name" value="WalR-like"/>
</dbReference>
<evidence type="ECO:0000313" key="10">
    <source>
        <dbReference type="EMBL" id="MBK1620986.1"/>
    </source>
</evidence>
<organism evidence="10 11">
    <name type="scientific">Lamprobacter modestohalophilus</name>
    <dbReference type="NCBI Taxonomy" id="1064514"/>
    <lineage>
        <taxon>Bacteria</taxon>
        <taxon>Pseudomonadati</taxon>
        <taxon>Pseudomonadota</taxon>
        <taxon>Gammaproteobacteria</taxon>
        <taxon>Chromatiales</taxon>
        <taxon>Chromatiaceae</taxon>
        <taxon>Lamprobacter</taxon>
    </lineage>
</organism>
<dbReference type="PROSITE" id="PS50110">
    <property type="entry name" value="RESPONSE_REGULATORY"/>
    <property type="match status" value="1"/>
</dbReference>
<keyword evidence="11" id="KW-1185">Reference proteome</keyword>
<evidence type="ECO:0000256" key="4">
    <source>
        <dbReference type="ARBA" id="ARBA00023125"/>
    </source>
</evidence>
<evidence type="ECO:0000256" key="3">
    <source>
        <dbReference type="ARBA" id="ARBA00023015"/>
    </source>
</evidence>
<comment type="caution">
    <text evidence="10">The sequence shown here is derived from an EMBL/GenBank/DDBJ whole genome shotgun (WGS) entry which is preliminary data.</text>
</comment>
<dbReference type="PROSITE" id="PS51755">
    <property type="entry name" value="OMPR_PHOB"/>
    <property type="match status" value="1"/>
</dbReference>
<evidence type="ECO:0000256" key="5">
    <source>
        <dbReference type="ARBA" id="ARBA00023163"/>
    </source>
</evidence>
<dbReference type="CDD" id="cd00383">
    <property type="entry name" value="trans_reg_C"/>
    <property type="match status" value="1"/>
</dbReference>
<dbReference type="PANTHER" id="PTHR48111">
    <property type="entry name" value="REGULATOR OF RPOS"/>
    <property type="match status" value="1"/>
</dbReference>
<evidence type="ECO:0000256" key="1">
    <source>
        <dbReference type="ARBA" id="ARBA00022553"/>
    </source>
</evidence>
<reference evidence="10 11" key="1">
    <citation type="journal article" date="2020" name="Microorganisms">
        <title>Osmotic Adaptation and Compatible Solute Biosynthesis of Phototrophic Bacteria as Revealed from Genome Analyses.</title>
        <authorList>
            <person name="Imhoff J.F."/>
            <person name="Rahn T."/>
            <person name="Kunzel S."/>
            <person name="Keller A."/>
            <person name="Neulinger S.C."/>
        </authorList>
    </citation>
    <scope>NUCLEOTIDE SEQUENCE [LARGE SCALE GENOMIC DNA]</scope>
    <source>
        <strain evidence="10 11">DSM 25653</strain>
    </source>
</reference>
<dbReference type="EMBL" id="NRRY01000055">
    <property type="protein sequence ID" value="MBK1620986.1"/>
    <property type="molecule type" value="Genomic_DNA"/>
</dbReference>
<dbReference type="GO" id="GO:0006355">
    <property type="term" value="P:regulation of DNA-templated transcription"/>
    <property type="evidence" value="ECO:0007669"/>
    <property type="project" value="InterPro"/>
</dbReference>
<dbReference type="Gene3D" id="1.10.10.10">
    <property type="entry name" value="Winged helix-like DNA-binding domain superfamily/Winged helix DNA-binding domain"/>
    <property type="match status" value="1"/>
</dbReference>
<evidence type="ECO:0000259" key="9">
    <source>
        <dbReference type="PROSITE" id="PS51755"/>
    </source>
</evidence>
<dbReference type="SMART" id="SM00862">
    <property type="entry name" value="Trans_reg_C"/>
    <property type="match status" value="1"/>
</dbReference>
<accession>A0A9X1B6K8</accession>
<dbReference type="Pfam" id="PF00072">
    <property type="entry name" value="Response_reg"/>
    <property type="match status" value="1"/>
</dbReference>
<dbReference type="GO" id="GO:0000156">
    <property type="term" value="F:phosphorelay response regulator activity"/>
    <property type="evidence" value="ECO:0007669"/>
    <property type="project" value="TreeGrafter"/>
</dbReference>
<dbReference type="Gene3D" id="3.40.50.2300">
    <property type="match status" value="1"/>
</dbReference>
<sequence>MDNRERTDSQAQAQASIIVVDDDQRMARMLRRNLNAAGFQVSLAANGRELRNAYRHRQPDLVLLDLNLEVEDGIDLAVELVAATSAAIIIITGRDELNDRVKGLDAGADDYIIKPFDIDELLARIRAVLRRRSLELPQTNQLELGPFCLDRTARTFCRVGSPPTCITLTETEVRILSILILHNGRVVSREQLMSREIKSPVDRSIDVHIGNIRRKLKQSKLNDIVIWPVRGFGYRLRLEP</sequence>
<keyword evidence="4 7" id="KW-0238">DNA-binding</keyword>
<dbReference type="InterPro" id="IPR016032">
    <property type="entry name" value="Sig_transdc_resp-reg_C-effctor"/>
</dbReference>
<dbReference type="AlphaFoldDB" id="A0A9X1B6K8"/>
<evidence type="ECO:0000313" key="11">
    <source>
        <dbReference type="Proteomes" id="UP001138768"/>
    </source>
</evidence>